<dbReference type="InterPro" id="IPR015806">
    <property type="entry name" value="Pyrv_Knase_insert_dom_sf"/>
</dbReference>
<organism evidence="16 17">
    <name type="scientific">Abyssobacteria bacterium (strain SURF_5)</name>
    <dbReference type="NCBI Taxonomy" id="2093360"/>
    <lineage>
        <taxon>Bacteria</taxon>
        <taxon>Pseudomonadati</taxon>
        <taxon>Candidatus Hydrogenedentota</taxon>
        <taxon>Candidatus Abyssobacteria</taxon>
    </lineage>
</organism>
<dbReference type="InterPro" id="IPR015795">
    <property type="entry name" value="Pyrv_Knase_C"/>
</dbReference>
<evidence type="ECO:0000259" key="15">
    <source>
        <dbReference type="Pfam" id="PF02887"/>
    </source>
</evidence>
<dbReference type="InterPro" id="IPR015793">
    <property type="entry name" value="Pyrv_Knase_brl"/>
</dbReference>
<dbReference type="NCBIfam" id="NF004491">
    <property type="entry name" value="PRK05826.1"/>
    <property type="match status" value="1"/>
</dbReference>
<dbReference type="PRINTS" id="PR01050">
    <property type="entry name" value="PYRUVTKNASE"/>
</dbReference>
<evidence type="ECO:0000256" key="9">
    <source>
        <dbReference type="ARBA" id="ARBA00022842"/>
    </source>
</evidence>
<evidence type="ECO:0000256" key="1">
    <source>
        <dbReference type="ARBA" id="ARBA00004997"/>
    </source>
</evidence>
<reference evidence="16 17" key="1">
    <citation type="journal article" date="2017" name="ISME J.">
        <title>Energy and carbon metabolisms in a deep terrestrial subsurface fluid microbial community.</title>
        <authorList>
            <person name="Momper L."/>
            <person name="Jungbluth S.P."/>
            <person name="Lee M.D."/>
            <person name="Amend J.P."/>
        </authorList>
    </citation>
    <scope>NUCLEOTIDE SEQUENCE [LARGE SCALE GENOMIC DNA]</scope>
    <source>
        <strain evidence="16">SURF_5</strain>
    </source>
</reference>
<evidence type="ECO:0000259" key="14">
    <source>
        <dbReference type="Pfam" id="PF00224"/>
    </source>
</evidence>
<proteinExistence type="inferred from homology"/>
<dbReference type="GO" id="GO:0016301">
    <property type="term" value="F:kinase activity"/>
    <property type="evidence" value="ECO:0007669"/>
    <property type="project" value="UniProtKB-KW"/>
</dbReference>
<evidence type="ECO:0000313" key="17">
    <source>
        <dbReference type="Proteomes" id="UP000265882"/>
    </source>
</evidence>
<dbReference type="Pfam" id="PF00224">
    <property type="entry name" value="PK"/>
    <property type="match status" value="1"/>
</dbReference>
<dbReference type="Proteomes" id="UP000265882">
    <property type="component" value="Unassembled WGS sequence"/>
</dbReference>
<dbReference type="SUPFAM" id="SSF52935">
    <property type="entry name" value="PK C-terminal domain-like"/>
    <property type="match status" value="1"/>
</dbReference>
<evidence type="ECO:0000256" key="5">
    <source>
        <dbReference type="ARBA" id="ARBA00022723"/>
    </source>
</evidence>
<keyword evidence="7 13" id="KW-0418">Kinase</keyword>
<comment type="similarity">
    <text evidence="2 13">Belongs to the pyruvate kinase family.</text>
</comment>
<sequence length="484" mass="53193">MRRTKIIATIGPKSSDEAVLRRMLEAGMDVARLNFSHGTQEGHERSFRLIRKLSSEMRRPVGIIADLQGPKIRTGELATDPLNVRTGSTLIITTEQIKGSNGRISTTYRRLHRDVKPGDRILLDDGSIEVTVKKISGRDIYCRVVSGGVLGARKGINLPGIKVSEPTLTRKDKEDITFAAALGVDFFAISFVRQPDDINRLRALLQNLKCATPIIAKIEKPEALDNIDDIISVSDGIMVARGDLGVEMPPEKVPQIQKELIGRCNQAGKPVITATQMLESMIHEATPTRAEASDIVNAIYDGTSAVMLSGETAIGDYPVLSVKTMAKIAEEADIYVIEKEKKIFRRSTAIDSFEDAIGQATQTTSRHLPTRLIVCFTSSGFTAQHIASYRPEAPIIAVTQHKSVQERVSLYWGVQSILVEPAETVDRMIERVKEELLKRAMVRRGDSIIITAGYPLGVSGMTNMMQLVRVGGGKRLRKARGKQG</sequence>
<dbReference type="NCBIfam" id="TIGR01064">
    <property type="entry name" value="pyruv_kin"/>
    <property type="match status" value="1"/>
</dbReference>
<gene>
    <name evidence="16" type="primary">pyk</name>
    <name evidence="16" type="ORF">C4520_19755</name>
</gene>
<dbReference type="GO" id="GO:0005524">
    <property type="term" value="F:ATP binding"/>
    <property type="evidence" value="ECO:0007669"/>
    <property type="project" value="UniProtKB-KW"/>
</dbReference>
<dbReference type="InterPro" id="IPR036918">
    <property type="entry name" value="Pyrv_Knase_C_sf"/>
</dbReference>
<keyword evidence="9 13" id="KW-0460">Magnesium</keyword>
<name>A0A3A4NFI5_ABYX5</name>
<dbReference type="InterPro" id="IPR011037">
    <property type="entry name" value="Pyrv_Knase-like_insert_dom_sf"/>
</dbReference>
<keyword evidence="6" id="KW-0547">Nucleotide-binding</keyword>
<dbReference type="GO" id="GO:0030955">
    <property type="term" value="F:potassium ion binding"/>
    <property type="evidence" value="ECO:0007669"/>
    <property type="project" value="UniProtKB-UniRule"/>
</dbReference>
<feature type="domain" description="Pyruvate kinase barrel" evidence="14">
    <location>
        <begin position="1"/>
        <end position="322"/>
    </location>
</feature>
<evidence type="ECO:0000256" key="7">
    <source>
        <dbReference type="ARBA" id="ARBA00022777"/>
    </source>
</evidence>
<evidence type="ECO:0000256" key="3">
    <source>
        <dbReference type="ARBA" id="ARBA00012142"/>
    </source>
</evidence>
<keyword evidence="5" id="KW-0479">Metal-binding</keyword>
<evidence type="ECO:0000313" key="16">
    <source>
        <dbReference type="EMBL" id="RJP15660.1"/>
    </source>
</evidence>
<evidence type="ECO:0000256" key="13">
    <source>
        <dbReference type="RuleBase" id="RU000504"/>
    </source>
</evidence>
<evidence type="ECO:0000256" key="11">
    <source>
        <dbReference type="ARBA" id="ARBA00023317"/>
    </source>
</evidence>
<accession>A0A3A4NFI5</accession>
<dbReference type="SUPFAM" id="SSF50800">
    <property type="entry name" value="PK beta-barrel domain-like"/>
    <property type="match status" value="1"/>
</dbReference>
<comment type="pathway">
    <text evidence="1 13">Carbohydrate degradation; glycolysis; pyruvate from D-glyceraldehyde 3-phosphate: step 5/5.</text>
</comment>
<dbReference type="GO" id="GO:0000287">
    <property type="term" value="F:magnesium ion binding"/>
    <property type="evidence" value="ECO:0007669"/>
    <property type="project" value="UniProtKB-UniRule"/>
</dbReference>
<keyword evidence="10 13" id="KW-0324">Glycolysis</keyword>
<keyword evidence="4 13" id="KW-0808">Transferase</keyword>
<dbReference type="InterPro" id="IPR015813">
    <property type="entry name" value="Pyrv/PenolPyrv_kinase-like_dom"/>
</dbReference>
<dbReference type="EC" id="2.7.1.40" evidence="3 12"/>
<dbReference type="InterPro" id="IPR040442">
    <property type="entry name" value="Pyrv_kinase-like_dom_sf"/>
</dbReference>
<dbReference type="Gene3D" id="3.40.1380.20">
    <property type="entry name" value="Pyruvate kinase, C-terminal domain"/>
    <property type="match status" value="1"/>
</dbReference>
<keyword evidence="8" id="KW-0067">ATP-binding</keyword>
<dbReference type="GO" id="GO:0004743">
    <property type="term" value="F:pyruvate kinase activity"/>
    <property type="evidence" value="ECO:0007669"/>
    <property type="project" value="UniProtKB-UniRule"/>
</dbReference>
<evidence type="ECO:0000256" key="12">
    <source>
        <dbReference type="NCBIfam" id="TIGR01064"/>
    </source>
</evidence>
<dbReference type="PANTHER" id="PTHR11817">
    <property type="entry name" value="PYRUVATE KINASE"/>
    <property type="match status" value="1"/>
</dbReference>
<dbReference type="FunFam" id="2.40.33.10:FF:000001">
    <property type="entry name" value="Pyruvate kinase"/>
    <property type="match status" value="1"/>
</dbReference>
<dbReference type="UniPathway" id="UPA00109">
    <property type="reaction ID" value="UER00188"/>
</dbReference>
<dbReference type="EMBL" id="QZKU01000131">
    <property type="protein sequence ID" value="RJP15660.1"/>
    <property type="molecule type" value="Genomic_DNA"/>
</dbReference>
<evidence type="ECO:0000256" key="2">
    <source>
        <dbReference type="ARBA" id="ARBA00008663"/>
    </source>
</evidence>
<dbReference type="SUPFAM" id="SSF51621">
    <property type="entry name" value="Phosphoenolpyruvate/pyruvate domain"/>
    <property type="match status" value="1"/>
</dbReference>
<comment type="catalytic activity">
    <reaction evidence="13">
        <text>pyruvate + ATP = phosphoenolpyruvate + ADP + H(+)</text>
        <dbReference type="Rhea" id="RHEA:18157"/>
        <dbReference type="ChEBI" id="CHEBI:15361"/>
        <dbReference type="ChEBI" id="CHEBI:15378"/>
        <dbReference type="ChEBI" id="CHEBI:30616"/>
        <dbReference type="ChEBI" id="CHEBI:58702"/>
        <dbReference type="ChEBI" id="CHEBI:456216"/>
        <dbReference type="EC" id="2.7.1.40"/>
    </reaction>
</comment>
<protein>
    <recommendedName>
        <fullName evidence="3 12">Pyruvate kinase</fullName>
        <ecNumber evidence="3 12">2.7.1.40</ecNumber>
    </recommendedName>
</protein>
<dbReference type="InterPro" id="IPR001697">
    <property type="entry name" value="Pyr_Knase"/>
</dbReference>
<comment type="caution">
    <text evidence="16">The sequence shown here is derived from an EMBL/GenBank/DDBJ whole genome shotgun (WGS) entry which is preliminary data.</text>
</comment>
<feature type="domain" description="Pyruvate kinase C-terminal" evidence="15">
    <location>
        <begin position="355"/>
        <end position="467"/>
    </location>
</feature>
<dbReference type="Gene3D" id="2.40.33.10">
    <property type="entry name" value="PK beta-barrel domain-like"/>
    <property type="match status" value="1"/>
</dbReference>
<evidence type="ECO:0000256" key="8">
    <source>
        <dbReference type="ARBA" id="ARBA00022840"/>
    </source>
</evidence>
<dbReference type="NCBIfam" id="NF004978">
    <property type="entry name" value="PRK06354.1"/>
    <property type="match status" value="1"/>
</dbReference>
<keyword evidence="11 16" id="KW-0670">Pyruvate</keyword>
<dbReference type="AlphaFoldDB" id="A0A3A4NFI5"/>
<evidence type="ECO:0000256" key="4">
    <source>
        <dbReference type="ARBA" id="ARBA00022679"/>
    </source>
</evidence>
<evidence type="ECO:0000256" key="6">
    <source>
        <dbReference type="ARBA" id="ARBA00022741"/>
    </source>
</evidence>
<dbReference type="Pfam" id="PF02887">
    <property type="entry name" value="PK_C"/>
    <property type="match status" value="1"/>
</dbReference>
<evidence type="ECO:0000256" key="10">
    <source>
        <dbReference type="ARBA" id="ARBA00023152"/>
    </source>
</evidence>
<dbReference type="Gene3D" id="3.20.20.60">
    <property type="entry name" value="Phosphoenolpyruvate-binding domains"/>
    <property type="match status" value="1"/>
</dbReference>